<feature type="domain" description="DUF4412" evidence="2">
    <location>
        <begin position="41"/>
        <end position="218"/>
    </location>
</feature>
<evidence type="ECO:0000259" key="2">
    <source>
        <dbReference type="Pfam" id="PF14371"/>
    </source>
</evidence>
<protein>
    <submittedName>
        <fullName evidence="3">DUF4412 domain-containing protein</fullName>
    </submittedName>
</protein>
<evidence type="ECO:0000313" key="3">
    <source>
        <dbReference type="EMBL" id="TXE08171.1"/>
    </source>
</evidence>
<evidence type="ECO:0000313" key="4">
    <source>
        <dbReference type="Proteomes" id="UP000321734"/>
    </source>
</evidence>
<feature type="signal peptide" evidence="1">
    <location>
        <begin position="1"/>
        <end position="24"/>
    </location>
</feature>
<dbReference type="OrthoDB" id="1524221at2"/>
<dbReference type="AlphaFoldDB" id="A0A5C7AIG4"/>
<proteinExistence type="predicted"/>
<name>A0A5C7AIG4_9FLAO</name>
<evidence type="ECO:0000256" key="1">
    <source>
        <dbReference type="SAM" id="SignalP"/>
    </source>
</evidence>
<accession>A0A5C7AIG4</accession>
<sequence length="234" mass="26760">MKQSLFIRFFISLSFLCSSAIVFAQGDSQGLRNAYDFDYIYKLKMTHKKDDIIFDYYLKKDADYFGFDIASMTQSQEGMKMFTIMDNANAITGVFMEVMGKKIVKSSKIKLDDFTDEAENSDYSFTKTDSKTILGYHCDGFIGENKDAKVTFYVTNEAPVSFSKMWDNGKTKLPKGFNPAWMTKFSENALMMEMHYVDKKKDKNNMTMECIGVEETNFSLQTSEYGSMFGGLGN</sequence>
<gene>
    <name evidence="3" type="ORF">ES711_06555</name>
</gene>
<organism evidence="3 4">
    <name type="scientific">Gelidibacter salicanalis</name>
    <dbReference type="NCBI Taxonomy" id="291193"/>
    <lineage>
        <taxon>Bacteria</taxon>
        <taxon>Pseudomonadati</taxon>
        <taxon>Bacteroidota</taxon>
        <taxon>Flavobacteriia</taxon>
        <taxon>Flavobacteriales</taxon>
        <taxon>Flavobacteriaceae</taxon>
        <taxon>Gelidibacter</taxon>
    </lineage>
</organism>
<dbReference type="EMBL" id="VORX01000003">
    <property type="protein sequence ID" value="TXE08171.1"/>
    <property type="molecule type" value="Genomic_DNA"/>
</dbReference>
<reference evidence="3 4" key="1">
    <citation type="submission" date="2019-08" db="EMBL/GenBank/DDBJ databases">
        <title>Genome sequence of Gelidibacter salicanalis IC162T.</title>
        <authorList>
            <person name="Bowman J.P."/>
        </authorList>
    </citation>
    <scope>NUCLEOTIDE SEQUENCE [LARGE SCALE GENOMIC DNA]</scope>
    <source>
        <strain evidence="3 4">IC162</strain>
    </source>
</reference>
<dbReference type="RefSeq" id="WP_146891715.1">
    <property type="nucleotide sequence ID" value="NZ_VORX01000003.1"/>
</dbReference>
<dbReference type="Pfam" id="PF14371">
    <property type="entry name" value="DUF4412"/>
    <property type="match status" value="1"/>
</dbReference>
<feature type="chain" id="PRO_5022679695" evidence="1">
    <location>
        <begin position="25"/>
        <end position="234"/>
    </location>
</feature>
<keyword evidence="4" id="KW-1185">Reference proteome</keyword>
<dbReference type="InterPro" id="IPR025524">
    <property type="entry name" value="DUF4412"/>
</dbReference>
<keyword evidence="1" id="KW-0732">Signal</keyword>
<dbReference type="Proteomes" id="UP000321734">
    <property type="component" value="Unassembled WGS sequence"/>
</dbReference>
<comment type="caution">
    <text evidence="3">The sequence shown here is derived from an EMBL/GenBank/DDBJ whole genome shotgun (WGS) entry which is preliminary data.</text>
</comment>